<dbReference type="AlphaFoldDB" id="A0A433QQ37"/>
<dbReference type="SUPFAM" id="SSF48464">
    <property type="entry name" value="ENTH/VHS domain"/>
    <property type="match status" value="1"/>
</dbReference>
<evidence type="ECO:0000259" key="2">
    <source>
        <dbReference type="PROSITE" id="PS51391"/>
    </source>
</evidence>
<dbReference type="PANTHER" id="PTHR28291">
    <property type="entry name" value="CTD KINASE SUBUNIT GAMMA"/>
    <property type="match status" value="1"/>
</dbReference>
<comment type="caution">
    <text evidence="3">The sequence shown here is derived from an EMBL/GenBank/DDBJ whole genome shotgun (WGS) entry which is preliminary data.</text>
</comment>
<protein>
    <submittedName>
        <fullName evidence="3">CTD kinase subunit gamma CTK3-domain-containing protein</fullName>
    </submittedName>
</protein>
<dbReference type="Pfam" id="PF12350">
    <property type="entry name" value="CTK3_C"/>
    <property type="match status" value="1"/>
</dbReference>
<dbReference type="InterPro" id="IPR006569">
    <property type="entry name" value="CID_dom"/>
</dbReference>
<proteinExistence type="predicted"/>
<dbReference type="InterPro" id="IPR024638">
    <property type="entry name" value="Ctk3_N"/>
</dbReference>
<dbReference type="GO" id="GO:0016301">
    <property type="term" value="F:kinase activity"/>
    <property type="evidence" value="ECO:0007669"/>
    <property type="project" value="UniProtKB-KW"/>
</dbReference>
<dbReference type="GO" id="GO:0070692">
    <property type="term" value="C:CTDK-1 complex"/>
    <property type="evidence" value="ECO:0007669"/>
    <property type="project" value="InterPro"/>
</dbReference>
<accession>A0A433QQ37</accession>
<dbReference type="InterPro" id="IPR042326">
    <property type="entry name" value="Ctk3"/>
</dbReference>
<dbReference type="EMBL" id="RBNJ01002499">
    <property type="protein sequence ID" value="RUS31902.1"/>
    <property type="molecule type" value="Genomic_DNA"/>
</dbReference>
<sequence>MPISYMRMWLMQRPTSPFMVRVLLVVVNKASRRRPNSDGTSPTPRRAALHSPYLPAKMTEEIDPFECRLNFISLLNKLNASQQSIHKVASYAMRYRRQSEDLYSCILEELEQASINARLNILYVLDSLCVASQKTHFAGYVDLVQRDLQKVIVAVVPNDAKGSVNLASTKKVLANWKQKGIFPTSDIEQAERPLATREVKSQESSNDIFSRNDILKRMEEDRERHKRLREDIWIRPADETGDAEFEQAWVSTADLDDYDYEVMMLENLKYRPRYPWAEMLDGQEEIEIQVPPTPPPIPMPPPVLTPIPRADAVKRGTDEGLNGSKDDGGPDAKRVKVEAQMETTPQFKAEEKSGNTSVEMELEPTTTVQEDEVSGLNDVGQVKPAFIDDQTRVDLVQDHENADSDVVDSTSQELSTVSSSQWNSESSTQVPNNSSVDSIIETIQTIHPPKEIIGAAETLEPKSSTSIEEHSAIQYPLSQANSCNKVGLAIVKKIGEERSGEQDVEMVTTQDEDNRSIEMAIDEAETIGKSGENTEDAEAESPKSISTVSTVIMEREHISETPGQVEEGVKEHDVSAEIGRYSGDEHVESEASKDIEMNVEEVRENRQTECHEKAAEAVVEEEDADDEVVLVFTGGPIEGMRSPPRSPGQASNVSTISSLSTLSDEEPLFGEPTPPSTSVAPYHLTYAPREIVNGRNIFVWDLDETLISMNWFLIKVPKWNDGFLG</sequence>
<dbReference type="InterPro" id="IPR008942">
    <property type="entry name" value="ENTH_VHS"/>
</dbReference>
<dbReference type="InterPro" id="IPR024637">
    <property type="entry name" value="Ctk3_C"/>
</dbReference>
<dbReference type="GO" id="GO:0032786">
    <property type="term" value="P:positive regulation of DNA-templated transcription, elongation"/>
    <property type="evidence" value="ECO:0007669"/>
    <property type="project" value="InterPro"/>
</dbReference>
<keyword evidence="3" id="KW-0418">Kinase</keyword>
<dbReference type="Gene3D" id="1.25.40.90">
    <property type="match status" value="1"/>
</dbReference>
<dbReference type="Pfam" id="PF12243">
    <property type="entry name" value="CTK3"/>
    <property type="match status" value="1"/>
</dbReference>
<dbReference type="GO" id="GO:0045943">
    <property type="term" value="P:positive regulation of transcription by RNA polymerase I"/>
    <property type="evidence" value="ECO:0007669"/>
    <property type="project" value="TreeGrafter"/>
</dbReference>
<evidence type="ECO:0000313" key="4">
    <source>
        <dbReference type="Proteomes" id="UP000274822"/>
    </source>
</evidence>
<name>A0A433QQ37_9FUNG</name>
<reference evidence="3 4" key="1">
    <citation type="journal article" date="2018" name="New Phytol.">
        <title>Phylogenomics of Endogonaceae and evolution of mycorrhizas within Mucoromycota.</title>
        <authorList>
            <person name="Chang Y."/>
            <person name="Desiro A."/>
            <person name="Na H."/>
            <person name="Sandor L."/>
            <person name="Lipzen A."/>
            <person name="Clum A."/>
            <person name="Barry K."/>
            <person name="Grigoriev I.V."/>
            <person name="Martin F.M."/>
            <person name="Stajich J.E."/>
            <person name="Smith M.E."/>
            <person name="Bonito G."/>
            <person name="Spatafora J.W."/>
        </authorList>
    </citation>
    <scope>NUCLEOTIDE SEQUENCE [LARGE SCALE GENOMIC DNA]</scope>
    <source>
        <strain evidence="3 4">AD002</strain>
    </source>
</reference>
<dbReference type="PROSITE" id="PS51391">
    <property type="entry name" value="CID"/>
    <property type="match status" value="1"/>
</dbReference>
<dbReference type="Proteomes" id="UP000274822">
    <property type="component" value="Unassembled WGS sequence"/>
</dbReference>
<feature type="domain" description="CID" evidence="2">
    <location>
        <begin position="63"/>
        <end position="198"/>
    </location>
</feature>
<keyword evidence="4" id="KW-1185">Reference proteome</keyword>
<feature type="region of interest" description="Disordered" evidence="1">
    <location>
        <begin position="636"/>
        <end position="655"/>
    </location>
</feature>
<evidence type="ECO:0000256" key="1">
    <source>
        <dbReference type="SAM" id="MobiDB-lite"/>
    </source>
</evidence>
<gene>
    <name evidence="3" type="ORF">BC938DRAFT_476795</name>
</gene>
<evidence type="ECO:0000313" key="3">
    <source>
        <dbReference type="EMBL" id="RUS31902.1"/>
    </source>
</evidence>
<feature type="region of interest" description="Disordered" evidence="1">
    <location>
        <begin position="525"/>
        <end position="545"/>
    </location>
</feature>
<keyword evidence="3" id="KW-0808">Transferase</keyword>
<organism evidence="3 4">
    <name type="scientific">Jimgerdemannia flammicorona</name>
    <dbReference type="NCBI Taxonomy" id="994334"/>
    <lineage>
        <taxon>Eukaryota</taxon>
        <taxon>Fungi</taxon>
        <taxon>Fungi incertae sedis</taxon>
        <taxon>Mucoromycota</taxon>
        <taxon>Mucoromycotina</taxon>
        <taxon>Endogonomycetes</taxon>
        <taxon>Endogonales</taxon>
        <taxon>Endogonaceae</taxon>
        <taxon>Jimgerdemannia</taxon>
    </lineage>
</organism>
<dbReference type="PANTHER" id="PTHR28291:SF1">
    <property type="entry name" value="CTD KINASE SUBUNIT GAMMA"/>
    <property type="match status" value="1"/>
</dbReference>
<dbReference type="SMART" id="SM00582">
    <property type="entry name" value="RPR"/>
    <property type="match status" value="1"/>
</dbReference>